<dbReference type="EMBL" id="CP143811">
    <property type="protein sequence ID" value="WVO22419.1"/>
    <property type="molecule type" value="Genomic_DNA"/>
</dbReference>
<reference evidence="2 3" key="1">
    <citation type="submission" date="2024-01" db="EMBL/GenBank/DDBJ databases">
        <title>Comparative genomics of Cryptococcus and Kwoniella reveals pathogenesis evolution and contrasting modes of karyotype evolution via chromosome fusion or intercentromeric recombination.</title>
        <authorList>
            <person name="Coelho M.A."/>
            <person name="David-Palma M."/>
            <person name="Shea T."/>
            <person name="Bowers K."/>
            <person name="McGinley-Smith S."/>
            <person name="Mohammad A.W."/>
            <person name="Gnirke A."/>
            <person name="Yurkov A.M."/>
            <person name="Nowrousian M."/>
            <person name="Sun S."/>
            <person name="Cuomo C.A."/>
            <person name="Heitman J."/>
        </authorList>
    </citation>
    <scope>NUCLEOTIDE SEQUENCE [LARGE SCALE GENOMIC DNA]</scope>
    <source>
        <strain evidence="2 3">7685027</strain>
    </source>
</reference>
<protein>
    <submittedName>
        <fullName evidence="2">Uncharacterized protein</fullName>
    </submittedName>
</protein>
<accession>A0ABZ2AVE0</accession>
<name>A0ABZ2AVE0_9TREE</name>
<sequence length="297" mass="31454">MTALRCSPDLDMPPPVPERYRDRSIKDRSHPLYLNQSLNCLSDASCSTTPSSAASTFSGPASDLAAAAAATKAIFATPLREGDILRRISQLEVGSPPNDLPASPAASLPSNSSAVAPQQPASPSPALSAQGKAKNKATGNKSKPADCSQQGKPRFLWTTGSNIADLQKLFQDAEAFQKPNQLTGEGVTEEDIAKGNDTWDKKLRSVCPYYHVLKATLGTTNADLTGGNRLHDLFDNGFSTPVLLQRAITNKRGKELGKSDLSMTTNCLMSEVISIADEGGDRAEDGKEAASILPILS</sequence>
<gene>
    <name evidence="2" type="ORF">IAS62_003749</name>
</gene>
<dbReference type="GeneID" id="89990521"/>
<feature type="compositionally biased region" description="Low complexity" evidence="1">
    <location>
        <begin position="95"/>
        <end position="130"/>
    </location>
</feature>
<keyword evidence="3" id="KW-1185">Reference proteome</keyword>
<evidence type="ECO:0000256" key="1">
    <source>
        <dbReference type="SAM" id="MobiDB-lite"/>
    </source>
</evidence>
<organism evidence="2 3">
    <name type="scientific">Cryptococcus decagattii</name>
    <dbReference type="NCBI Taxonomy" id="1859122"/>
    <lineage>
        <taxon>Eukaryota</taxon>
        <taxon>Fungi</taxon>
        <taxon>Dikarya</taxon>
        <taxon>Basidiomycota</taxon>
        <taxon>Agaricomycotina</taxon>
        <taxon>Tremellomycetes</taxon>
        <taxon>Tremellales</taxon>
        <taxon>Cryptococcaceae</taxon>
        <taxon>Cryptococcus</taxon>
        <taxon>Cryptococcus gattii species complex</taxon>
    </lineage>
</organism>
<proteinExistence type="predicted"/>
<feature type="compositionally biased region" description="Polar residues" evidence="1">
    <location>
        <begin position="137"/>
        <end position="151"/>
    </location>
</feature>
<feature type="compositionally biased region" description="Basic and acidic residues" evidence="1">
    <location>
        <begin position="18"/>
        <end position="28"/>
    </location>
</feature>
<evidence type="ECO:0000313" key="3">
    <source>
        <dbReference type="Proteomes" id="UP001432216"/>
    </source>
</evidence>
<dbReference type="Proteomes" id="UP001432216">
    <property type="component" value="Chromosome 6"/>
</dbReference>
<feature type="region of interest" description="Disordered" evidence="1">
    <location>
        <begin position="1"/>
        <end position="28"/>
    </location>
</feature>
<evidence type="ECO:0000313" key="2">
    <source>
        <dbReference type="EMBL" id="WVO22419.1"/>
    </source>
</evidence>
<feature type="region of interest" description="Disordered" evidence="1">
    <location>
        <begin position="95"/>
        <end position="154"/>
    </location>
</feature>
<dbReference type="RefSeq" id="XP_064721658.1">
    <property type="nucleotide sequence ID" value="XM_064865586.1"/>
</dbReference>